<dbReference type="AlphaFoldDB" id="A0A2N3Y3X6"/>
<comment type="caution">
    <text evidence="2">The sequence shown here is derived from an EMBL/GenBank/DDBJ whole genome shotgun (WGS) entry which is preliminary data.</text>
</comment>
<reference evidence="2" key="1">
    <citation type="submission" date="2017-12" db="EMBL/GenBank/DDBJ databases">
        <title>Sequencing the genomes of 1000 Actinobacteria strains.</title>
        <authorList>
            <person name="Klenk H.-P."/>
        </authorList>
    </citation>
    <scope>NUCLEOTIDE SEQUENCE [LARGE SCALE GENOMIC DNA]</scope>
    <source>
        <strain evidence="2">DSM 44228</strain>
    </source>
</reference>
<dbReference type="RefSeq" id="WP_029534953.1">
    <property type="nucleotide sequence ID" value="NZ_CP172070.1"/>
</dbReference>
<protein>
    <submittedName>
        <fullName evidence="2">Uncharacterized protein</fullName>
    </submittedName>
</protein>
<name>A0A2N3Y3X6_SACSN</name>
<evidence type="ECO:0000313" key="2">
    <source>
        <dbReference type="EMBL" id="PKW17636.1"/>
    </source>
</evidence>
<evidence type="ECO:0000256" key="1">
    <source>
        <dbReference type="SAM" id="Phobius"/>
    </source>
</evidence>
<feature type="transmembrane region" description="Helical" evidence="1">
    <location>
        <begin position="182"/>
        <end position="201"/>
    </location>
</feature>
<feature type="transmembrane region" description="Helical" evidence="1">
    <location>
        <begin position="137"/>
        <end position="162"/>
    </location>
</feature>
<keyword evidence="3" id="KW-1185">Reference proteome</keyword>
<dbReference type="OrthoDB" id="2716688at2"/>
<keyword evidence="1" id="KW-1133">Transmembrane helix</keyword>
<gene>
    <name evidence="2" type="ORF">A8926_5624</name>
</gene>
<sequence>MHGWSRRRAVKRVKPGTGRELKPFRWWQPFSRSLYSVVLGRDDGRQAVYVVDVPHRRRFFANDGKGTADLYLGGRHQAESKLPAAFPISGGVIEVAESPFGLKRCHYVTAGGQEYPLIPEHTSAEGRRAHLARTHPALSRAISVTSVILLVISVLLLIPQLIEVAFTLPPVAPSFGTFVSPISLPAWLNSVIGIGAGLASIERALRLRHNRFLDTIG</sequence>
<accession>A0A2N3Y3X6</accession>
<proteinExistence type="predicted"/>
<keyword evidence="1" id="KW-0812">Transmembrane</keyword>
<dbReference type="STRING" id="994479.GCA_000194155_00829"/>
<evidence type="ECO:0000313" key="3">
    <source>
        <dbReference type="Proteomes" id="UP000233786"/>
    </source>
</evidence>
<keyword evidence="1" id="KW-0472">Membrane</keyword>
<dbReference type="EMBL" id="PJNB01000001">
    <property type="protein sequence ID" value="PKW17636.1"/>
    <property type="molecule type" value="Genomic_DNA"/>
</dbReference>
<dbReference type="Proteomes" id="UP000233786">
    <property type="component" value="Unassembled WGS sequence"/>
</dbReference>
<organism evidence="2 3">
    <name type="scientific">Saccharopolyspora spinosa</name>
    <dbReference type="NCBI Taxonomy" id="60894"/>
    <lineage>
        <taxon>Bacteria</taxon>
        <taxon>Bacillati</taxon>
        <taxon>Actinomycetota</taxon>
        <taxon>Actinomycetes</taxon>
        <taxon>Pseudonocardiales</taxon>
        <taxon>Pseudonocardiaceae</taxon>
        <taxon>Saccharopolyspora</taxon>
    </lineage>
</organism>